<dbReference type="AlphaFoldDB" id="A0A3M8SZM4"/>
<organism evidence="3 4">
    <name type="scientific">Streptomyces botrytidirepellens</name>
    <dbReference type="NCBI Taxonomy" id="2486417"/>
    <lineage>
        <taxon>Bacteria</taxon>
        <taxon>Bacillati</taxon>
        <taxon>Actinomycetota</taxon>
        <taxon>Actinomycetes</taxon>
        <taxon>Kitasatosporales</taxon>
        <taxon>Streptomycetaceae</taxon>
        <taxon>Streptomyces</taxon>
    </lineage>
</organism>
<dbReference type="EMBL" id="RIBZ01000828">
    <property type="protein sequence ID" value="RNF86837.1"/>
    <property type="molecule type" value="Genomic_DNA"/>
</dbReference>
<dbReference type="Proteomes" id="UP000275401">
    <property type="component" value="Unassembled WGS sequence"/>
</dbReference>
<accession>A0A3M8SZM4</accession>
<sequence length="218" mass="21863">MRSLPLTLVARILPVAVLAVAGVAMTTSGSGDADDTRPQAADASPTPSAADPTGGGSGIAPDGGGGGASTAGRYAKPPAEACAALPAATVKKLVPGAKTSGNELKSSDLNRRSGCSWHALDGFDYRWLDISFDVTGRAPAGSGDPVSGLGDKATVNDKITSDDDQQVREAVVTVQKDNATIVATYNGGDFESHKAPSSKVVRDGAISAAKNALSALDE</sequence>
<protein>
    <recommendedName>
        <fullName evidence="5">DUF3558 domain-containing protein</fullName>
    </recommendedName>
</protein>
<proteinExistence type="predicted"/>
<evidence type="ECO:0000313" key="4">
    <source>
        <dbReference type="Proteomes" id="UP000275401"/>
    </source>
</evidence>
<comment type="caution">
    <text evidence="3">The sequence shown here is derived from an EMBL/GenBank/DDBJ whole genome shotgun (WGS) entry which is preliminary data.</text>
</comment>
<evidence type="ECO:0000256" key="2">
    <source>
        <dbReference type="SAM" id="SignalP"/>
    </source>
</evidence>
<evidence type="ECO:0008006" key="5">
    <source>
        <dbReference type="Google" id="ProtNLM"/>
    </source>
</evidence>
<feature type="region of interest" description="Disordered" evidence="1">
    <location>
        <begin position="27"/>
        <end position="73"/>
    </location>
</feature>
<reference evidence="3 4" key="1">
    <citation type="submission" date="2018-11" db="EMBL/GenBank/DDBJ databases">
        <title>The Potential of Streptomyces as Biocontrol Agents against the Tomato grey mould, Botrytis cinerea (Gray mold) Frontiers in Microbiology.</title>
        <authorList>
            <person name="Li D."/>
        </authorList>
    </citation>
    <scope>NUCLEOTIDE SEQUENCE [LARGE SCALE GENOMIC DNA]</scope>
    <source>
        <strain evidence="3 4">NEAU-LD23</strain>
    </source>
</reference>
<gene>
    <name evidence="3" type="ORF">EEJ42_42865</name>
</gene>
<evidence type="ECO:0000313" key="3">
    <source>
        <dbReference type="EMBL" id="RNF86837.1"/>
    </source>
</evidence>
<feature type="compositionally biased region" description="Low complexity" evidence="1">
    <location>
        <begin position="40"/>
        <end position="52"/>
    </location>
</feature>
<feature type="compositionally biased region" description="Gly residues" evidence="1">
    <location>
        <begin position="53"/>
        <end position="69"/>
    </location>
</feature>
<feature type="signal peptide" evidence="2">
    <location>
        <begin position="1"/>
        <end position="33"/>
    </location>
</feature>
<feature type="chain" id="PRO_5018161221" description="DUF3558 domain-containing protein" evidence="2">
    <location>
        <begin position="34"/>
        <end position="218"/>
    </location>
</feature>
<name>A0A3M8SZM4_9ACTN</name>
<keyword evidence="2" id="KW-0732">Signal</keyword>
<dbReference type="RefSeq" id="WP_123107548.1">
    <property type="nucleotide sequence ID" value="NZ_RIBZ01000828.1"/>
</dbReference>
<evidence type="ECO:0000256" key="1">
    <source>
        <dbReference type="SAM" id="MobiDB-lite"/>
    </source>
</evidence>
<keyword evidence="4" id="KW-1185">Reference proteome</keyword>